<dbReference type="AlphaFoldDB" id="A0A1I7HTF9"/>
<sequence>MKKLLRTLAKTLLVLLLLPLVLLLFFWTMNTYYLGGTDAANTTYLTQNKQNLSQQLLSTATADAALFDSTFYSNQVFLLGENHGFADVQQIDKFMLLHLNKKIGLRYYVAEMDSSRAKNLNAFLLDNTPDTLLLWQVIRDIKLRIPQQSSKELYQKWLDVYNYNQTLPDSLKLTVIGVDKDFEDTSREIGRDSMMLVNFKNTVEKRGLQNEKFYGLFGYTHVLQSGIGEKNIYPFAAKIRRSDLPFANKVQSIACLTLDSEMALPQNEQFPSPPDGKTALVNADGPFTLVQGIRDLREVTSPHTITLFDLRQPGSPYSNSQKLAGIKVNLMGGDILPHSAQQVTTGFFQHVILVRNSRALTSLE</sequence>
<evidence type="ECO:0000313" key="2">
    <source>
        <dbReference type="Proteomes" id="UP000182491"/>
    </source>
</evidence>
<proteinExistence type="predicted"/>
<evidence type="ECO:0000313" key="1">
    <source>
        <dbReference type="EMBL" id="SFU64015.1"/>
    </source>
</evidence>
<dbReference type="RefSeq" id="WP_068837899.1">
    <property type="nucleotide sequence ID" value="NZ_BMXC01000002.1"/>
</dbReference>
<dbReference type="OrthoDB" id="699839at2"/>
<evidence type="ECO:0008006" key="3">
    <source>
        <dbReference type="Google" id="ProtNLM"/>
    </source>
</evidence>
<accession>A0A1I7HTF9</accession>
<name>A0A1I7HTF9_9BACT</name>
<keyword evidence="2" id="KW-1185">Reference proteome</keyword>
<reference evidence="2" key="1">
    <citation type="submission" date="2016-10" db="EMBL/GenBank/DDBJ databases">
        <authorList>
            <person name="Varghese N."/>
        </authorList>
    </citation>
    <scope>NUCLEOTIDE SEQUENCE [LARGE SCALE GENOMIC DNA]</scope>
    <source>
        <strain evidence="2">DSM 18820</strain>
    </source>
</reference>
<organism evidence="1 2">
    <name type="scientific">Pontibacter akesuensis</name>
    <dbReference type="NCBI Taxonomy" id="388950"/>
    <lineage>
        <taxon>Bacteria</taxon>
        <taxon>Pseudomonadati</taxon>
        <taxon>Bacteroidota</taxon>
        <taxon>Cytophagia</taxon>
        <taxon>Cytophagales</taxon>
        <taxon>Hymenobacteraceae</taxon>
        <taxon>Pontibacter</taxon>
    </lineage>
</organism>
<dbReference type="STRING" id="388950.GCA_001611675_01878"/>
<protein>
    <recommendedName>
        <fullName evidence="3">Erythromycin esterase homolog</fullName>
    </recommendedName>
</protein>
<dbReference type="SUPFAM" id="SSF159501">
    <property type="entry name" value="EreA/ChaN-like"/>
    <property type="match status" value="1"/>
</dbReference>
<dbReference type="Proteomes" id="UP000182491">
    <property type="component" value="Unassembled WGS sequence"/>
</dbReference>
<gene>
    <name evidence="1" type="ORF">SAMN04487941_1665</name>
</gene>
<dbReference type="EMBL" id="FPCA01000002">
    <property type="protein sequence ID" value="SFU64015.1"/>
    <property type="molecule type" value="Genomic_DNA"/>
</dbReference>